<feature type="transmembrane region" description="Helical" evidence="2">
    <location>
        <begin position="446"/>
        <end position="468"/>
    </location>
</feature>
<keyword evidence="2" id="KW-0472">Membrane</keyword>
<dbReference type="OrthoDB" id="2327125at2759"/>
<evidence type="ECO:0000256" key="2">
    <source>
        <dbReference type="SAM" id="Phobius"/>
    </source>
</evidence>
<keyword evidence="2" id="KW-1133">Transmembrane helix</keyword>
<sequence length="477" mass="52260">MTLRDNLIAAGSVATLALLLASFVGVDFSHPPPQHISPVTGFPTWHQDYVHETREVTFSFTLLALLFSTGAAFAAHRSVRNPSRSLTGFVTLQTGIENASTQINQFILIYIDATWIAIIAYMFLDVGKIWAVVGALHNLLEVALLILLQSGGRVNSMSFGLYMFLYVCVTILLSVYLQWPLDAVFFRWQGLCSDFGLIVVFVRTYFSTKKQLSAFGSPDRHDLQLAKAQQAADMLEQQQLQQQLHPVASSSLQSATMTPPASAAASPADGRHHPLHHLHPNWKKFVARAPSPAGNGSDDSDAENASAGLPSSFRHHQERRQQHTNSTLTPESAHSSRLGGGETVIEVVNPSTHAKVSVVALNNDSQIWGVQWKNPEQLLLLVAAAIFHVIGNCVTTIWITNLYAMAVFQISYGVSFPLYAYYLYVDNHALRQTKVYLPDFKSKVKNLTGFSLALIGATATVRAGLYVATQTASQGLL</sequence>
<feature type="transmembrane region" description="Helical" evidence="2">
    <location>
        <begin position="129"/>
        <end position="148"/>
    </location>
</feature>
<evidence type="ECO:0000313" key="4">
    <source>
        <dbReference type="Proteomes" id="UP000827284"/>
    </source>
</evidence>
<gene>
    <name evidence="3" type="ORF">EMPS_05880</name>
</gene>
<evidence type="ECO:0000313" key="3">
    <source>
        <dbReference type="EMBL" id="GJJ73522.1"/>
    </source>
</evidence>
<feature type="compositionally biased region" description="Low complexity" evidence="1">
    <location>
        <begin position="254"/>
        <end position="268"/>
    </location>
</feature>
<comment type="caution">
    <text evidence="3">The sequence shown here is derived from an EMBL/GenBank/DDBJ whole genome shotgun (WGS) entry which is preliminary data.</text>
</comment>
<protein>
    <submittedName>
        <fullName evidence="3">Uncharacterized protein</fullName>
    </submittedName>
</protein>
<name>A0A9P3LWX6_9FUNG</name>
<feature type="transmembrane region" description="Helical" evidence="2">
    <location>
        <begin position="185"/>
        <end position="206"/>
    </location>
</feature>
<organism evidence="3 4">
    <name type="scientific">Entomortierella parvispora</name>
    <dbReference type="NCBI Taxonomy" id="205924"/>
    <lineage>
        <taxon>Eukaryota</taxon>
        <taxon>Fungi</taxon>
        <taxon>Fungi incertae sedis</taxon>
        <taxon>Mucoromycota</taxon>
        <taxon>Mortierellomycotina</taxon>
        <taxon>Mortierellomycetes</taxon>
        <taxon>Mortierellales</taxon>
        <taxon>Mortierellaceae</taxon>
        <taxon>Entomortierella</taxon>
    </lineage>
</organism>
<accession>A0A9P3LWX6</accession>
<feature type="transmembrane region" description="Helical" evidence="2">
    <location>
        <begin position="406"/>
        <end position="425"/>
    </location>
</feature>
<feature type="transmembrane region" description="Helical" evidence="2">
    <location>
        <begin position="378"/>
        <end position="400"/>
    </location>
</feature>
<feature type="transmembrane region" description="Helical" evidence="2">
    <location>
        <begin position="160"/>
        <end position="179"/>
    </location>
</feature>
<feature type="transmembrane region" description="Helical" evidence="2">
    <location>
        <begin position="56"/>
        <end position="75"/>
    </location>
</feature>
<keyword evidence="2" id="KW-0812">Transmembrane</keyword>
<dbReference type="Proteomes" id="UP000827284">
    <property type="component" value="Unassembled WGS sequence"/>
</dbReference>
<reference evidence="3" key="1">
    <citation type="submission" date="2021-11" db="EMBL/GenBank/DDBJ databases">
        <authorList>
            <person name="Herlambang A."/>
            <person name="Guo Y."/>
            <person name="Takashima Y."/>
            <person name="Nishizawa T."/>
        </authorList>
    </citation>
    <scope>NUCLEOTIDE SEQUENCE</scope>
    <source>
        <strain evidence="3">E1425</strain>
    </source>
</reference>
<reference evidence="3" key="2">
    <citation type="journal article" date="2022" name="Microbiol. Resour. Announc.">
        <title>Whole-Genome Sequence of Entomortierella parvispora E1425, a Mucoromycotan Fungus Associated with Burkholderiaceae-Related Endosymbiotic Bacteria.</title>
        <authorList>
            <person name="Herlambang A."/>
            <person name="Guo Y."/>
            <person name="Takashima Y."/>
            <person name="Narisawa K."/>
            <person name="Ohta H."/>
            <person name="Nishizawa T."/>
        </authorList>
    </citation>
    <scope>NUCLEOTIDE SEQUENCE</scope>
    <source>
        <strain evidence="3">E1425</strain>
    </source>
</reference>
<keyword evidence="4" id="KW-1185">Reference proteome</keyword>
<evidence type="ECO:0000256" key="1">
    <source>
        <dbReference type="SAM" id="MobiDB-lite"/>
    </source>
</evidence>
<dbReference type="AlphaFoldDB" id="A0A9P3LWX6"/>
<feature type="transmembrane region" description="Helical" evidence="2">
    <location>
        <begin position="106"/>
        <end position="123"/>
    </location>
</feature>
<feature type="region of interest" description="Disordered" evidence="1">
    <location>
        <begin position="246"/>
        <end position="339"/>
    </location>
</feature>
<feature type="compositionally biased region" description="Basic residues" evidence="1">
    <location>
        <begin position="273"/>
        <end position="286"/>
    </location>
</feature>
<proteinExistence type="predicted"/>
<feature type="compositionally biased region" description="Polar residues" evidence="1">
    <location>
        <begin position="323"/>
        <end position="335"/>
    </location>
</feature>
<dbReference type="EMBL" id="BQFW01000008">
    <property type="protein sequence ID" value="GJJ73522.1"/>
    <property type="molecule type" value="Genomic_DNA"/>
</dbReference>